<proteinExistence type="inferred from homology"/>
<evidence type="ECO:0000256" key="6">
    <source>
        <dbReference type="ARBA" id="ARBA00022840"/>
    </source>
</evidence>
<dbReference type="GO" id="GO:0005886">
    <property type="term" value="C:plasma membrane"/>
    <property type="evidence" value="ECO:0007669"/>
    <property type="project" value="UniProtKB-SubCell"/>
</dbReference>
<organism evidence="12 13">
    <name type="scientific">Biomaibacter acetigenes</name>
    <dbReference type="NCBI Taxonomy" id="2316383"/>
    <lineage>
        <taxon>Bacteria</taxon>
        <taxon>Bacillati</taxon>
        <taxon>Bacillota</taxon>
        <taxon>Clostridia</taxon>
        <taxon>Thermosediminibacterales</taxon>
        <taxon>Tepidanaerobacteraceae</taxon>
        <taxon>Biomaibacter</taxon>
    </lineage>
</organism>
<dbReference type="PROSITE" id="PS00154">
    <property type="entry name" value="ATPASE_E1_E2"/>
    <property type="match status" value="1"/>
</dbReference>
<dbReference type="GO" id="GO:0005524">
    <property type="term" value="F:ATP binding"/>
    <property type="evidence" value="ECO:0007669"/>
    <property type="project" value="UniProtKB-KW"/>
</dbReference>
<dbReference type="InterPro" id="IPR001757">
    <property type="entry name" value="P_typ_ATPase"/>
</dbReference>
<keyword evidence="5" id="KW-0547">Nucleotide-binding</keyword>
<dbReference type="SFLD" id="SFLDG00002">
    <property type="entry name" value="C1.7:_P-type_atpase_like"/>
    <property type="match status" value="1"/>
</dbReference>
<evidence type="ECO:0000259" key="11">
    <source>
        <dbReference type="SMART" id="SM00831"/>
    </source>
</evidence>
<feature type="domain" description="Cation-transporting P-type ATPase N-terminal" evidence="11">
    <location>
        <begin position="110"/>
        <end position="184"/>
    </location>
</feature>
<comment type="similarity">
    <text evidence="2">Belongs to the cation transport ATPase (P-type) (TC 3.A.3) family. Type IIA subfamily.</text>
</comment>
<keyword evidence="4 10" id="KW-0812">Transmembrane</keyword>
<dbReference type="SMART" id="SM00831">
    <property type="entry name" value="Cation_ATPase_N"/>
    <property type="match status" value="1"/>
</dbReference>
<dbReference type="Pfam" id="PF00690">
    <property type="entry name" value="Cation_ATPase_N"/>
    <property type="match status" value="1"/>
</dbReference>
<reference evidence="12 13" key="1">
    <citation type="submission" date="2018-10" db="EMBL/GenBank/DDBJ databases">
        <authorList>
            <person name="Zhang X."/>
        </authorList>
    </citation>
    <scope>NUCLEOTIDE SEQUENCE [LARGE SCALE GENOMIC DNA]</scope>
    <source>
        <strain evidence="12 13">SK-G1</strain>
    </source>
</reference>
<evidence type="ECO:0000256" key="10">
    <source>
        <dbReference type="SAM" id="Phobius"/>
    </source>
</evidence>
<dbReference type="GO" id="GO:1902600">
    <property type="term" value="P:proton transmembrane transport"/>
    <property type="evidence" value="ECO:0007669"/>
    <property type="project" value="TreeGrafter"/>
</dbReference>
<keyword evidence="7" id="KW-1278">Translocase</keyword>
<accession>A0A3G2R1I5</accession>
<dbReference type="SUPFAM" id="SSF81660">
    <property type="entry name" value="Metal cation-transporting ATPase, ATP-binding domain N"/>
    <property type="match status" value="1"/>
</dbReference>
<keyword evidence="3" id="KW-1003">Cell membrane</keyword>
<dbReference type="InterPro" id="IPR006068">
    <property type="entry name" value="ATPase_P-typ_cation-transptr_C"/>
</dbReference>
<dbReference type="InterPro" id="IPR004014">
    <property type="entry name" value="ATPase_P-typ_cation-transptr_N"/>
</dbReference>
<name>A0A3G2R1I5_9FIRM</name>
<dbReference type="Gene3D" id="2.70.150.10">
    <property type="entry name" value="Calcium-transporting ATPase, cytoplasmic transduction domain A"/>
    <property type="match status" value="1"/>
</dbReference>
<dbReference type="InterPro" id="IPR008250">
    <property type="entry name" value="ATPase_P-typ_transduc_dom_A_sf"/>
</dbReference>
<dbReference type="SUPFAM" id="SSF81653">
    <property type="entry name" value="Calcium ATPase, transduction domain A"/>
    <property type="match status" value="1"/>
</dbReference>
<dbReference type="Pfam" id="PF00122">
    <property type="entry name" value="E1-E2_ATPase"/>
    <property type="match status" value="1"/>
</dbReference>
<comment type="subcellular location">
    <subcellularLocation>
        <location evidence="1">Cell membrane</location>
        <topology evidence="1">Multi-pass membrane protein</topology>
    </subcellularLocation>
</comment>
<dbReference type="SFLD" id="SFLDS00003">
    <property type="entry name" value="Haloacid_Dehalogenase"/>
    <property type="match status" value="1"/>
</dbReference>
<evidence type="ECO:0000256" key="2">
    <source>
        <dbReference type="ARBA" id="ARBA00005675"/>
    </source>
</evidence>
<evidence type="ECO:0000256" key="1">
    <source>
        <dbReference type="ARBA" id="ARBA00004651"/>
    </source>
</evidence>
<dbReference type="InterPro" id="IPR050510">
    <property type="entry name" value="Cation_transp_ATPase_P-type"/>
</dbReference>
<dbReference type="KEGG" id="bacg:D2962_00615"/>
<dbReference type="Proteomes" id="UP000280960">
    <property type="component" value="Chromosome"/>
</dbReference>
<keyword evidence="9 10" id="KW-0472">Membrane</keyword>
<dbReference type="GO" id="GO:0016887">
    <property type="term" value="F:ATP hydrolysis activity"/>
    <property type="evidence" value="ECO:0007669"/>
    <property type="project" value="InterPro"/>
</dbReference>
<dbReference type="InterPro" id="IPR023214">
    <property type="entry name" value="HAD_sf"/>
</dbReference>
<dbReference type="NCBIfam" id="TIGR01494">
    <property type="entry name" value="ATPase_P-type"/>
    <property type="match status" value="3"/>
</dbReference>
<evidence type="ECO:0000256" key="8">
    <source>
        <dbReference type="ARBA" id="ARBA00022989"/>
    </source>
</evidence>
<feature type="transmembrane region" description="Helical" evidence="10">
    <location>
        <begin position="950"/>
        <end position="972"/>
    </location>
</feature>
<evidence type="ECO:0000256" key="3">
    <source>
        <dbReference type="ARBA" id="ARBA00022475"/>
    </source>
</evidence>
<dbReference type="Gene3D" id="3.40.50.1000">
    <property type="entry name" value="HAD superfamily/HAD-like"/>
    <property type="match status" value="1"/>
</dbReference>
<dbReference type="Pfam" id="PF13246">
    <property type="entry name" value="Cation_ATPase"/>
    <property type="match status" value="1"/>
</dbReference>
<dbReference type="SUPFAM" id="SSF81665">
    <property type="entry name" value="Calcium ATPase, transmembrane domain M"/>
    <property type="match status" value="1"/>
</dbReference>
<dbReference type="Gene3D" id="3.40.1110.10">
    <property type="entry name" value="Calcium-transporting ATPase, cytoplasmic domain N"/>
    <property type="match status" value="1"/>
</dbReference>
<dbReference type="PANTHER" id="PTHR43294">
    <property type="entry name" value="SODIUM/POTASSIUM-TRANSPORTING ATPASE SUBUNIT ALPHA"/>
    <property type="match status" value="1"/>
</dbReference>
<dbReference type="PRINTS" id="PR00120">
    <property type="entry name" value="HATPASE"/>
</dbReference>
<dbReference type="RefSeq" id="WP_122013797.1">
    <property type="nucleotide sequence ID" value="NZ_CP033169.1"/>
</dbReference>
<dbReference type="Pfam" id="PF00689">
    <property type="entry name" value="Cation_ATPase_C"/>
    <property type="match status" value="1"/>
</dbReference>
<keyword evidence="8 10" id="KW-1133">Transmembrane helix</keyword>
<dbReference type="PANTHER" id="PTHR43294:SF21">
    <property type="entry name" value="CATION TRANSPORTING ATPASE"/>
    <property type="match status" value="1"/>
</dbReference>
<evidence type="ECO:0000256" key="5">
    <source>
        <dbReference type="ARBA" id="ARBA00022741"/>
    </source>
</evidence>
<sequence length="983" mass="107751">METGMGAVYGFKQDIRYVPGRIRIRVPGIYKNQKSADAFTRYISSKPGVTMVYADSCTGRALIFFEEDRIKPSALTREVVKTHYIISVLGPEKLIFREKPENEAKDKSLKWSEMSINQVIAAQRTNPLSGLDGREARHRLALYGKNSLFVQDKKSFWRIFISQFKQFLPRVLVVAGGLSFLLGEITDGVTIAAIVILEAFLQSAQEYKAEEALAELNRLSASRARVIRDARPLEISSDLVVPGDVIELSAGCKVPADARVIEAHGLEVVESALTGESLPISKNTSICRSRHLAELSNMVFMGTFIVKGRGRAIVIATGRDTRMGQIGNLLSSIKESSTPLQQELERLGKSLTFLCLGLSSIVVLSGIIRRQSLLPMLRVGISLAVSIIPEGLSAILAISLSFSTRRMARENVIVRKMQAIETLGSTTVICCDKTGTLTKNEMTVKEIFCGGELIHLKGNDLKAGFYRGEKEIIPSDFPDLCQALTCAALCNNVKLEADGTFDGDPTEVAMLKAVLDGGLDLDDLLSRFSRIHEVPFDSTRQRMAVVFKEVNGKNLVFLKGAPDVILEYCNYIYFKGNVAAMDEEQKKLLAEQNNKMADDALRVLAVAYRELPEDYSGDQEIIDRDLVFGGLLGMADPARPEAREAIQKCHRAGIHVVMITGDHPSTATAVARELTLLNGGKILTGADLDRMSQKELEKEIEHVTVFARTLPEHKLKIVKAFKNTGHIVAMTGDGVNDAPAIKEADIGIAMGKNGTDVTREASSVTITDDNFITIVRAVEEGRAINDNIKKFLRYVLSGNLGEVSAIMLTSLAGLPVPLSPGQILWINLVTEGGPALALGLDQPSRNIMDRMPRNPQENILDPKTSRQIVAKGTGIGLSTFGVFLTALSRYGLPKAQTMAFANIVTSQMMNVYDVRKNHAPQPENSLITPSVAMSIAMMLSVIYTPGVGTFFGTVPLSLVDWLFILALSRLGLMFRRIWLPFMQ</sequence>
<gene>
    <name evidence="12" type="ORF">D2962_00615</name>
</gene>
<protein>
    <submittedName>
        <fullName evidence="12">Cation-translocating P-type ATPase</fullName>
    </submittedName>
</protein>
<dbReference type="AlphaFoldDB" id="A0A3G2R1I5"/>
<dbReference type="FunFam" id="3.40.50.1000:FF:000028">
    <property type="entry name" value="Calcium-transporting P-type ATPase, putative"/>
    <property type="match status" value="1"/>
</dbReference>
<evidence type="ECO:0000256" key="4">
    <source>
        <dbReference type="ARBA" id="ARBA00022692"/>
    </source>
</evidence>
<keyword evidence="6" id="KW-0067">ATP-binding</keyword>
<dbReference type="EMBL" id="CP033169">
    <property type="protein sequence ID" value="AYO29302.1"/>
    <property type="molecule type" value="Genomic_DNA"/>
</dbReference>
<dbReference type="PRINTS" id="PR00119">
    <property type="entry name" value="CATATPASE"/>
</dbReference>
<dbReference type="InterPro" id="IPR036412">
    <property type="entry name" value="HAD-like_sf"/>
</dbReference>
<dbReference type="InterPro" id="IPR044492">
    <property type="entry name" value="P_typ_ATPase_HD_dom"/>
</dbReference>
<dbReference type="Gene3D" id="1.20.1110.10">
    <property type="entry name" value="Calcium-transporting ATPase, transmembrane domain"/>
    <property type="match status" value="1"/>
</dbReference>
<keyword evidence="13" id="KW-1185">Reference proteome</keyword>
<dbReference type="SUPFAM" id="SSF56784">
    <property type="entry name" value="HAD-like"/>
    <property type="match status" value="1"/>
</dbReference>
<evidence type="ECO:0000313" key="12">
    <source>
        <dbReference type="EMBL" id="AYO29302.1"/>
    </source>
</evidence>
<evidence type="ECO:0000256" key="7">
    <source>
        <dbReference type="ARBA" id="ARBA00022967"/>
    </source>
</evidence>
<dbReference type="InterPro" id="IPR023298">
    <property type="entry name" value="ATPase_P-typ_TM_dom_sf"/>
</dbReference>
<dbReference type="InterPro" id="IPR018303">
    <property type="entry name" value="ATPase_P-typ_P_site"/>
</dbReference>
<dbReference type="InterPro" id="IPR023299">
    <property type="entry name" value="ATPase_P-typ_cyto_dom_N"/>
</dbReference>
<dbReference type="GO" id="GO:0019829">
    <property type="term" value="F:ATPase-coupled monoatomic cation transmembrane transporter activity"/>
    <property type="evidence" value="ECO:0007669"/>
    <property type="project" value="TreeGrafter"/>
</dbReference>
<evidence type="ECO:0000256" key="9">
    <source>
        <dbReference type="ARBA" id="ARBA00023136"/>
    </source>
</evidence>
<dbReference type="SFLD" id="SFLDF00027">
    <property type="entry name" value="p-type_atpase"/>
    <property type="match status" value="1"/>
</dbReference>
<dbReference type="InterPro" id="IPR059000">
    <property type="entry name" value="ATPase_P-type_domA"/>
</dbReference>
<evidence type="ECO:0000313" key="13">
    <source>
        <dbReference type="Proteomes" id="UP000280960"/>
    </source>
</evidence>